<keyword evidence="5" id="KW-0539">Nucleus</keyword>
<dbReference type="Proteomes" id="UP000186303">
    <property type="component" value="Chromosome 6"/>
</dbReference>
<dbReference type="Pfam" id="PF04855">
    <property type="entry name" value="SNF5"/>
    <property type="match status" value="1"/>
</dbReference>
<dbReference type="PANTHER" id="PTHR10019">
    <property type="entry name" value="SNF5"/>
    <property type="match status" value="1"/>
</dbReference>
<feature type="compositionally biased region" description="Low complexity" evidence="6">
    <location>
        <begin position="325"/>
        <end position="340"/>
    </location>
</feature>
<feature type="region of interest" description="Disordered" evidence="6">
    <location>
        <begin position="641"/>
        <end position="662"/>
    </location>
</feature>
<evidence type="ECO:0000256" key="1">
    <source>
        <dbReference type="ARBA" id="ARBA00004123"/>
    </source>
</evidence>
<evidence type="ECO:0000313" key="8">
    <source>
        <dbReference type="Proteomes" id="UP000186303"/>
    </source>
</evidence>
<proteinExistence type="inferred from homology"/>
<accession>A0A1M8AA34</accession>
<evidence type="ECO:0000256" key="6">
    <source>
        <dbReference type="SAM" id="MobiDB-lite"/>
    </source>
</evidence>
<keyword evidence="8" id="KW-1185">Reference proteome</keyword>
<dbReference type="STRING" id="1230383.A0A1M8AA34"/>
<dbReference type="OMA" id="LEWDLCS"/>
<organism evidence="7 8">
    <name type="scientific">Malassezia sympodialis (strain ATCC 42132)</name>
    <name type="common">Atopic eczema-associated yeast</name>
    <dbReference type="NCBI Taxonomy" id="1230383"/>
    <lineage>
        <taxon>Eukaryota</taxon>
        <taxon>Fungi</taxon>
        <taxon>Dikarya</taxon>
        <taxon>Basidiomycota</taxon>
        <taxon>Ustilaginomycotina</taxon>
        <taxon>Malasseziomycetes</taxon>
        <taxon>Malasseziales</taxon>
        <taxon>Malasseziaceae</taxon>
        <taxon>Malassezia</taxon>
    </lineage>
</organism>
<dbReference type="GO" id="GO:0000228">
    <property type="term" value="C:nuclear chromosome"/>
    <property type="evidence" value="ECO:0007669"/>
    <property type="project" value="InterPro"/>
</dbReference>
<feature type="compositionally biased region" description="Polar residues" evidence="6">
    <location>
        <begin position="1"/>
        <end position="10"/>
    </location>
</feature>
<dbReference type="OrthoDB" id="9834376at2759"/>
<dbReference type="VEuPathDB" id="FungiDB:MSYG_3639"/>
<feature type="compositionally biased region" description="Low complexity" evidence="6">
    <location>
        <begin position="37"/>
        <end position="47"/>
    </location>
</feature>
<reference evidence="8" key="1">
    <citation type="journal article" date="2017" name="Nucleic Acids Res.">
        <title>Proteogenomics produces comprehensive and highly accurate protein-coding gene annotation in a complete genome assembly of Malassezia sympodialis.</title>
        <authorList>
            <person name="Zhu Y."/>
            <person name="Engstroem P.G."/>
            <person name="Tellgren-Roth C."/>
            <person name="Baudo C.D."/>
            <person name="Kennell J.C."/>
            <person name="Sun S."/>
            <person name="Billmyre R.B."/>
            <person name="Schroeder M.S."/>
            <person name="Andersson A."/>
            <person name="Holm T."/>
            <person name="Sigurgeirsson B."/>
            <person name="Wu G."/>
            <person name="Sankaranarayanan S.R."/>
            <person name="Siddharthan R."/>
            <person name="Sanyal K."/>
            <person name="Lundeberg J."/>
            <person name="Nystedt B."/>
            <person name="Boekhout T."/>
            <person name="Dawson T.L. Jr."/>
            <person name="Heitman J."/>
            <person name="Scheynius A."/>
            <person name="Lehtioe J."/>
        </authorList>
    </citation>
    <scope>NUCLEOTIDE SEQUENCE [LARGE SCALE GENOMIC DNA]</scope>
    <source>
        <strain evidence="8">ATCC 42132</strain>
    </source>
</reference>
<feature type="compositionally biased region" description="Basic and acidic residues" evidence="6">
    <location>
        <begin position="641"/>
        <end position="655"/>
    </location>
</feature>
<dbReference type="InterPro" id="IPR006939">
    <property type="entry name" value="SNF5"/>
</dbReference>
<feature type="region of interest" description="Disordered" evidence="6">
    <location>
        <begin position="313"/>
        <end position="396"/>
    </location>
</feature>
<keyword evidence="4" id="KW-0804">Transcription</keyword>
<feature type="compositionally biased region" description="Acidic residues" evidence="6">
    <location>
        <begin position="121"/>
        <end position="145"/>
    </location>
</feature>
<evidence type="ECO:0000256" key="5">
    <source>
        <dbReference type="ARBA" id="ARBA00023242"/>
    </source>
</evidence>
<dbReference type="AlphaFoldDB" id="A0A1M8AA34"/>
<dbReference type="GO" id="GO:0006338">
    <property type="term" value="P:chromatin remodeling"/>
    <property type="evidence" value="ECO:0007669"/>
    <property type="project" value="InterPro"/>
</dbReference>
<evidence type="ECO:0000256" key="2">
    <source>
        <dbReference type="ARBA" id="ARBA00010239"/>
    </source>
</evidence>
<dbReference type="EMBL" id="LT671826">
    <property type="protein sequence ID" value="SHO79289.1"/>
    <property type="molecule type" value="Genomic_DNA"/>
</dbReference>
<feature type="region of interest" description="Disordered" evidence="6">
    <location>
        <begin position="1"/>
        <end position="53"/>
    </location>
</feature>
<name>A0A1M8AA34_MALS4</name>
<keyword evidence="3" id="KW-0805">Transcription regulation</keyword>
<evidence type="ECO:0000256" key="4">
    <source>
        <dbReference type="ARBA" id="ARBA00023163"/>
    </source>
</evidence>
<evidence type="ECO:0000313" key="7">
    <source>
        <dbReference type="EMBL" id="SHO79289.1"/>
    </source>
</evidence>
<comment type="subcellular location">
    <subcellularLocation>
        <location evidence="1">Nucleus</location>
    </subcellularLocation>
</comment>
<evidence type="ECO:0000256" key="3">
    <source>
        <dbReference type="ARBA" id="ARBA00023015"/>
    </source>
</evidence>
<comment type="similarity">
    <text evidence="2">Belongs to the SNF5 family.</text>
</comment>
<protein>
    <submittedName>
        <fullName evidence="7">Similar to S.cerevisiae protein SFH1 (Component of the RSC chromatin remodeling complex)</fullName>
    </submittedName>
</protein>
<sequence>MLAQGTSSERQGLIDPPMSRASGSYVGGADPNATAMAGPAGVSASGPGAAGGSAMWVLGSSAAPVRPQTRIAPGQAKHSTYASRMRAGTTTLMQPIWRGSHETEDPLSTRGGRHAVYYGEDASDDDDIEVDDDDDDDFESPDDEYGSQTSSKRRRSHLEDRASNSPATRPGPSDVEAEAEWAAPGSQLGLPVPSRRLVVRPARPVHPPYFSDEQLAQQGEAPEVLVPIRIEFHTDTHRIKDVFLWNINERLITPYQFAQMFLQDLDLPITPHALQIENAIIQQLADASAVLDSEDTLTRIVDLKTGARERKRLEAEAEAQRRRLAATQAASADGSSSLLAPRKRGRPRKYPQSEPNEGSPTVEAPFPLAPSTVPGSAPSGGGPAAAPQDEDPKTAEKARIHDMLVSVDAEDDLRVIVEYKVQIARHMLRDRLEWDLSSEWTPEAFARTLTRDLGLPPEGRGIIAHAVHEQLMHHRRAATELGLFGSGKIYRCTMDELEQIERAEQAQLAESAAAEARSGDADGGAAAHRHAMAAASSALDALDEYAVGMRDEVGPPNTRSRRMAAGAQGAADSAGSMPFLLPDESLPLPVRRQQALATLRDLLSIGPRPLEGAWRDFGDVADFGPLLEYLSDAELEKMEEADLRASRRNRREAQRTGRTRRG</sequence>
<gene>
    <name evidence="7" type="ORF">MSYG_3639</name>
</gene>
<feature type="region of interest" description="Disordered" evidence="6">
    <location>
        <begin position="95"/>
        <end position="187"/>
    </location>
</feature>